<evidence type="ECO:0000313" key="2">
    <source>
        <dbReference type="Proteomes" id="UP001234297"/>
    </source>
</evidence>
<organism evidence="1 2">
    <name type="scientific">Persea americana</name>
    <name type="common">Avocado</name>
    <dbReference type="NCBI Taxonomy" id="3435"/>
    <lineage>
        <taxon>Eukaryota</taxon>
        <taxon>Viridiplantae</taxon>
        <taxon>Streptophyta</taxon>
        <taxon>Embryophyta</taxon>
        <taxon>Tracheophyta</taxon>
        <taxon>Spermatophyta</taxon>
        <taxon>Magnoliopsida</taxon>
        <taxon>Magnoliidae</taxon>
        <taxon>Laurales</taxon>
        <taxon>Lauraceae</taxon>
        <taxon>Persea</taxon>
    </lineage>
</organism>
<keyword evidence="2" id="KW-1185">Reference proteome</keyword>
<evidence type="ECO:0000313" key="1">
    <source>
        <dbReference type="EMBL" id="KAJ8617320.1"/>
    </source>
</evidence>
<dbReference type="EMBL" id="CM056812">
    <property type="protein sequence ID" value="KAJ8617320.1"/>
    <property type="molecule type" value="Genomic_DNA"/>
</dbReference>
<protein>
    <submittedName>
        <fullName evidence="1">Uncharacterized protein</fullName>
    </submittedName>
</protein>
<reference evidence="1 2" key="1">
    <citation type="journal article" date="2022" name="Hortic Res">
        <title>A haplotype resolved chromosomal level avocado genome allows analysis of novel avocado genes.</title>
        <authorList>
            <person name="Nath O."/>
            <person name="Fletcher S.J."/>
            <person name="Hayward A."/>
            <person name="Shaw L.M."/>
            <person name="Masouleh A.K."/>
            <person name="Furtado A."/>
            <person name="Henry R.J."/>
            <person name="Mitter N."/>
        </authorList>
    </citation>
    <scope>NUCLEOTIDE SEQUENCE [LARGE SCALE GENOMIC DNA]</scope>
    <source>
        <strain evidence="2">cv. Hass</strain>
    </source>
</reference>
<gene>
    <name evidence="1" type="ORF">MRB53_013506</name>
</gene>
<sequence length="364" mass="41992">MTDSTNTSSNSQDTALKIATAIALIKSKLSSSSSSESDFQRWKRKAKERKRELLILKQQLKDIQDGSERDLVPEIASCKCHFFDNCGKLSPRGVNLGGDHRWINEVLHRRFLRQVRWRERRKRTVDSVSRRRIALEVNCDDEMERLSTSVDFLVELCDTGKYPRFSALSHQAVDFIIATLKNLLSRKIDCELLEGIVSSLILRLIRRMCTSVESDGTENSGFDAQSCVQHIIRKLGSEPFIGQRTMLLVSQKLCILSDCLLLMDPFDDAFPNNHCSMYMMIQLIEFLISDYVQTWTSNEDFENRVFEEWVRSVVQVKKALNLFESRNGLYMLFMDRVIGELLKQVGIISRNGMLDMDILDDLFH</sequence>
<proteinExistence type="predicted"/>
<dbReference type="Proteomes" id="UP001234297">
    <property type="component" value="Chromosome 4"/>
</dbReference>
<accession>A0ACC2K862</accession>
<name>A0ACC2K862_PERAE</name>
<comment type="caution">
    <text evidence="1">The sequence shown here is derived from an EMBL/GenBank/DDBJ whole genome shotgun (WGS) entry which is preliminary data.</text>
</comment>